<dbReference type="SUPFAM" id="SSF81383">
    <property type="entry name" value="F-box domain"/>
    <property type="match status" value="1"/>
</dbReference>
<dbReference type="SUPFAM" id="SSF51101">
    <property type="entry name" value="Mannose-binding lectins"/>
    <property type="match status" value="1"/>
</dbReference>
<sequence>MYRLVYESGDGARLSGLGYRSGTPSCETLHVPRAENSRWDDEPKPETMQVDLECYHMKPSTMPAFLLHEACWSLLRRIHGQKTVPLARLVDVCNSLCRLSCNKAINWGHSYGGMVEISGVSALHYSVTGRAEIWRAMDQDPLPDGNQTWKKALQESMQPKKSGNRRASKPYPIKKVESCSERVCCLDQLPLDIWFEIFAYLKVHDCLQLRFMSSQLNTIMKSSHFWTAKIKSEECDFAFEVLELDYGKEFDARWMHRFICTKRATSLSNRARIWELARCLKGILELPEPEPTTIVNNPSNPVGLDWVKLPWPIKGSPYSNEGCQILYTQRVILPSHLREITVSRIEMEGTEYITGLGLSFEDGTRTQLGYRSGSNSSADIAAFGGFVVAVGTIGIHGLQIIDEGSRVSKWLGSNKGWPQTRMLKSEEEIVGITASFDGFKLVSLALGRPIRRKGLPPDNLHMKDGLAVGRPPTKSRHSLLFWVWFGGPVGSYLQYLTGISITRFNGTFAGIEFHFSTGSIPITARKLGRCDDKEGPDFAIDGAGGECITSVYGKFAHNADQAQGLVMCTNRGRKYTALRQNPDLAKMKKLFPGEPNSILTGFYTNYRDHGSPLCSLGCLWEQS</sequence>
<dbReference type="Pfam" id="PF00646">
    <property type="entry name" value="F-box"/>
    <property type="match status" value="1"/>
</dbReference>
<dbReference type="Proteomes" id="UP000662466">
    <property type="component" value="Unassembled WGS sequence"/>
</dbReference>
<dbReference type="InterPro" id="IPR036047">
    <property type="entry name" value="F-box-like_dom_sf"/>
</dbReference>
<dbReference type="Gene3D" id="2.100.10.30">
    <property type="entry name" value="Jacalin-like lectin domain"/>
    <property type="match status" value="1"/>
</dbReference>
<dbReference type="InterPro" id="IPR001810">
    <property type="entry name" value="F-box_dom"/>
</dbReference>
<proteinExistence type="predicted"/>
<dbReference type="Pfam" id="PF24539">
    <property type="entry name" value="DUF7600"/>
    <property type="match status" value="1"/>
</dbReference>
<dbReference type="EMBL" id="JACBAF010002199">
    <property type="protein sequence ID" value="KAF7163913.1"/>
    <property type="molecule type" value="Genomic_DNA"/>
</dbReference>
<dbReference type="AlphaFoldDB" id="A0A8H6Q072"/>
<dbReference type="Gene3D" id="1.20.1280.50">
    <property type="match status" value="1"/>
</dbReference>
<evidence type="ECO:0000313" key="3">
    <source>
        <dbReference type="Proteomes" id="UP000662466"/>
    </source>
</evidence>
<dbReference type="InterPro" id="IPR036404">
    <property type="entry name" value="Jacalin-like_lectin_dom_sf"/>
</dbReference>
<organism evidence="2 3">
    <name type="scientific">Aspergillus hiratsukae</name>
    <dbReference type="NCBI Taxonomy" id="1194566"/>
    <lineage>
        <taxon>Eukaryota</taxon>
        <taxon>Fungi</taxon>
        <taxon>Dikarya</taxon>
        <taxon>Ascomycota</taxon>
        <taxon>Pezizomycotina</taxon>
        <taxon>Eurotiomycetes</taxon>
        <taxon>Eurotiomycetidae</taxon>
        <taxon>Eurotiales</taxon>
        <taxon>Aspergillaceae</taxon>
        <taxon>Aspergillus</taxon>
        <taxon>Aspergillus subgen. Fumigati</taxon>
    </lineage>
</organism>
<dbReference type="InterPro" id="IPR056021">
    <property type="entry name" value="DUF7600"/>
</dbReference>
<dbReference type="SMART" id="SM00256">
    <property type="entry name" value="FBOX"/>
    <property type="match status" value="1"/>
</dbReference>
<evidence type="ECO:0000259" key="1">
    <source>
        <dbReference type="PROSITE" id="PS50181"/>
    </source>
</evidence>
<gene>
    <name evidence="2" type="ORF">CNMCM6106_000685</name>
</gene>
<dbReference type="PROSITE" id="PS50181">
    <property type="entry name" value="FBOX"/>
    <property type="match status" value="1"/>
</dbReference>
<reference evidence="2" key="1">
    <citation type="submission" date="2020-06" db="EMBL/GenBank/DDBJ databases">
        <title>Draft genome sequences of strains closely related to Aspergillus parafelis and Aspergillus hiratsukae.</title>
        <authorList>
            <person name="Dos Santos R.A.C."/>
            <person name="Rivero-Menendez O."/>
            <person name="Steenwyk J.L."/>
            <person name="Mead M.E."/>
            <person name="Goldman G.H."/>
            <person name="Alastruey-Izquierdo A."/>
            <person name="Rokas A."/>
        </authorList>
    </citation>
    <scope>NUCLEOTIDE SEQUENCE</scope>
    <source>
        <strain evidence="2">CNM-CM6106</strain>
    </source>
</reference>
<accession>A0A8H6Q072</accession>
<comment type="caution">
    <text evidence="2">The sequence shown here is derived from an EMBL/GenBank/DDBJ whole genome shotgun (WGS) entry which is preliminary data.</text>
</comment>
<protein>
    <recommendedName>
        <fullName evidence="1">F-box domain-containing protein</fullName>
    </recommendedName>
</protein>
<evidence type="ECO:0000313" key="2">
    <source>
        <dbReference type="EMBL" id="KAF7163913.1"/>
    </source>
</evidence>
<name>A0A8H6Q072_9EURO</name>
<feature type="domain" description="F-box" evidence="1">
    <location>
        <begin position="183"/>
        <end position="229"/>
    </location>
</feature>